<proteinExistence type="predicted"/>
<dbReference type="Proteomes" id="UP000018126">
    <property type="component" value="Unassembled WGS sequence"/>
</dbReference>
<sequence length="164" mass="19854">MEGYEQEDIQALMMIDKTIESLELRKKQKLYEWYQRTFATHVVYSDEGVRTAGIRPEQFMLEINEIERSIDKRIKICEIKDKYWKQFLETLESHERAYFFKKYKYGKKITNPRLDQLAYEELEEIEQAIEFHFTDKKVQAKKPIIIQGNFKQNMANILNVLESR</sequence>
<keyword evidence="2" id="KW-1185">Reference proteome</keyword>
<gene>
    <name evidence="1" type="ORF">T233_01005</name>
</gene>
<dbReference type="EMBL" id="AYSH01000013">
    <property type="protein sequence ID" value="EST89899.1"/>
    <property type="molecule type" value="Genomic_DNA"/>
</dbReference>
<protein>
    <submittedName>
        <fullName evidence="1">Uncharacterized protein</fullName>
    </submittedName>
</protein>
<reference evidence="1 2" key="1">
    <citation type="journal article" date="2013" name="Genome Announc.">
        <title>High-Quality Draft Genome Sequence of Vagococcus lutrae Strain LBD1, Isolated from the Largemouth Bass Micropterus salmoides.</title>
        <authorList>
            <person name="Lebreton F."/>
            <person name="Valentino M.D."/>
            <person name="Duncan L.B."/>
            <person name="Zeng Q."/>
            <person name="Manson McGuire A."/>
            <person name="Earl A.M."/>
            <person name="Gilmore M.S."/>
        </authorList>
    </citation>
    <scope>NUCLEOTIDE SEQUENCE [LARGE SCALE GENOMIC DNA]</scope>
    <source>
        <strain evidence="1 2">LBD1</strain>
    </source>
</reference>
<name>V6Q445_9ENTE</name>
<accession>V6Q445</accession>
<evidence type="ECO:0000313" key="1">
    <source>
        <dbReference type="EMBL" id="EST89899.1"/>
    </source>
</evidence>
<dbReference type="STRING" id="1408226.T233_01005"/>
<evidence type="ECO:0000313" key="2">
    <source>
        <dbReference type="Proteomes" id="UP000018126"/>
    </source>
</evidence>
<comment type="caution">
    <text evidence="1">The sequence shown here is derived from an EMBL/GenBank/DDBJ whole genome shotgun (WGS) entry which is preliminary data.</text>
</comment>
<dbReference type="RefSeq" id="WP_023606333.1">
    <property type="nucleotide sequence ID" value="NZ_AYSH01000013.1"/>
</dbReference>
<organism evidence="1 2">
    <name type="scientific">Vagococcus lutrae LBD1</name>
    <dbReference type="NCBI Taxonomy" id="1408226"/>
    <lineage>
        <taxon>Bacteria</taxon>
        <taxon>Bacillati</taxon>
        <taxon>Bacillota</taxon>
        <taxon>Bacilli</taxon>
        <taxon>Lactobacillales</taxon>
        <taxon>Enterococcaceae</taxon>
        <taxon>Vagococcus</taxon>
    </lineage>
</organism>
<dbReference type="AlphaFoldDB" id="V6Q445"/>